<comment type="caution">
    <text evidence="1">The sequence shown here is derived from an EMBL/GenBank/DDBJ whole genome shotgun (WGS) entry which is preliminary data.</text>
</comment>
<protein>
    <submittedName>
        <fullName evidence="1">Uncharacterized protein</fullName>
    </submittedName>
</protein>
<dbReference type="Proteomes" id="UP000813462">
    <property type="component" value="Unassembled WGS sequence"/>
</dbReference>
<evidence type="ECO:0000313" key="2">
    <source>
        <dbReference type="Proteomes" id="UP000813462"/>
    </source>
</evidence>
<gene>
    <name evidence="1" type="ORF">FEM48_Zijuj05G0135300</name>
</gene>
<accession>A0A978VF44</accession>
<dbReference type="AlphaFoldDB" id="A0A978VF44"/>
<evidence type="ECO:0000313" key="1">
    <source>
        <dbReference type="EMBL" id="KAH7528983.1"/>
    </source>
</evidence>
<dbReference type="EMBL" id="JAEACU010000005">
    <property type="protein sequence ID" value="KAH7528983.1"/>
    <property type="molecule type" value="Genomic_DNA"/>
</dbReference>
<sequence length="93" mass="10420">MEVDYATKVGAAFGRQEHWAVQLIPASYGEANEFGNPIRIFACCTIIFTLVKSQNGFEMAVPIAIAARQLSNLLSIFHSWKDEGDILRLVKYQ</sequence>
<organism evidence="1 2">
    <name type="scientific">Ziziphus jujuba var. spinosa</name>
    <dbReference type="NCBI Taxonomy" id="714518"/>
    <lineage>
        <taxon>Eukaryota</taxon>
        <taxon>Viridiplantae</taxon>
        <taxon>Streptophyta</taxon>
        <taxon>Embryophyta</taxon>
        <taxon>Tracheophyta</taxon>
        <taxon>Spermatophyta</taxon>
        <taxon>Magnoliopsida</taxon>
        <taxon>eudicotyledons</taxon>
        <taxon>Gunneridae</taxon>
        <taxon>Pentapetalae</taxon>
        <taxon>rosids</taxon>
        <taxon>fabids</taxon>
        <taxon>Rosales</taxon>
        <taxon>Rhamnaceae</taxon>
        <taxon>Paliureae</taxon>
        <taxon>Ziziphus</taxon>
    </lineage>
</organism>
<reference evidence="1" key="1">
    <citation type="journal article" date="2021" name="Front. Plant Sci.">
        <title>Chromosome-Scale Genome Assembly for Chinese Sour Jujube and Insights Into Its Genome Evolution and Domestication Signature.</title>
        <authorList>
            <person name="Shen L.-Y."/>
            <person name="Luo H."/>
            <person name="Wang X.-L."/>
            <person name="Wang X.-M."/>
            <person name="Qiu X.-J."/>
            <person name="Liu H."/>
            <person name="Zhou S.-S."/>
            <person name="Jia K.-H."/>
            <person name="Nie S."/>
            <person name="Bao Y.-T."/>
            <person name="Zhang R.-G."/>
            <person name="Yun Q.-Z."/>
            <person name="Chai Y.-H."/>
            <person name="Lu J.-Y."/>
            <person name="Li Y."/>
            <person name="Zhao S.-W."/>
            <person name="Mao J.-F."/>
            <person name="Jia S.-G."/>
            <person name="Mao Y.-M."/>
        </authorList>
    </citation>
    <scope>NUCLEOTIDE SEQUENCE</scope>
    <source>
        <strain evidence="1">AT0</strain>
        <tissue evidence="1">Leaf</tissue>
    </source>
</reference>
<name>A0A978VF44_ZIZJJ</name>
<proteinExistence type="predicted"/>